<protein>
    <submittedName>
        <fullName evidence="2">Uncharacterized protein</fullName>
    </submittedName>
</protein>
<comment type="caution">
    <text evidence="2">The sequence shown here is derived from an EMBL/GenBank/DDBJ whole genome shotgun (WGS) entry which is preliminary data.</text>
</comment>
<organism evidence="2 3">
    <name type="scientific">Haloferula luteola</name>
    <dbReference type="NCBI Taxonomy" id="595692"/>
    <lineage>
        <taxon>Bacteria</taxon>
        <taxon>Pseudomonadati</taxon>
        <taxon>Verrucomicrobiota</taxon>
        <taxon>Verrucomicrobiia</taxon>
        <taxon>Verrucomicrobiales</taxon>
        <taxon>Verrucomicrobiaceae</taxon>
        <taxon>Haloferula</taxon>
    </lineage>
</organism>
<feature type="chain" id="PRO_5032515446" evidence="1">
    <location>
        <begin position="20"/>
        <end position="225"/>
    </location>
</feature>
<gene>
    <name evidence="2" type="ORF">HNR46_003386</name>
</gene>
<dbReference type="RefSeq" id="WP_184020724.1">
    <property type="nucleotide sequence ID" value="NZ_JACHFD010000020.1"/>
</dbReference>
<proteinExistence type="predicted"/>
<dbReference type="AlphaFoldDB" id="A0A840V664"/>
<reference evidence="2 3" key="1">
    <citation type="submission" date="2020-08" db="EMBL/GenBank/DDBJ databases">
        <title>Genomic Encyclopedia of Type Strains, Phase IV (KMG-IV): sequencing the most valuable type-strain genomes for metagenomic binning, comparative biology and taxonomic classification.</title>
        <authorList>
            <person name="Goeker M."/>
        </authorList>
    </citation>
    <scope>NUCLEOTIDE SEQUENCE [LARGE SCALE GENOMIC DNA]</scope>
    <source>
        <strain evidence="2 3">YC6886</strain>
    </source>
</reference>
<keyword evidence="3" id="KW-1185">Reference proteome</keyword>
<keyword evidence="1" id="KW-0732">Signal</keyword>
<dbReference type="Proteomes" id="UP000557717">
    <property type="component" value="Unassembled WGS sequence"/>
</dbReference>
<evidence type="ECO:0000313" key="3">
    <source>
        <dbReference type="Proteomes" id="UP000557717"/>
    </source>
</evidence>
<evidence type="ECO:0000256" key="1">
    <source>
        <dbReference type="SAM" id="SignalP"/>
    </source>
</evidence>
<accession>A0A840V664</accession>
<sequence>MRRIFLTLLLFALAPFAKADHVIVTGGPALRQWEDLRVKQDQHDRWWANFVRASTLRMVEIRKAYGPNAPIVWIVYRPGYQTRSAEDGKPYTTWLADRAAERNATLKWVSSSGDFVNALNSQPRGSIETFDYFGHSNKFCFMLDYSNGIMGASTAWFHENDISRVRRNIFAKNSYCKSWGCHTGESMSKVWKSRFGLPLEGAVGPTDYVVVGQGKLPVVHGRWAR</sequence>
<dbReference type="EMBL" id="JACHFD010000020">
    <property type="protein sequence ID" value="MBB5353133.1"/>
    <property type="molecule type" value="Genomic_DNA"/>
</dbReference>
<feature type="signal peptide" evidence="1">
    <location>
        <begin position="1"/>
        <end position="19"/>
    </location>
</feature>
<evidence type="ECO:0000313" key="2">
    <source>
        <dbReference type="EMBL" id="MBB5353133.1"/>
    </source>
</evidence>
<name>A0A840V664_9BACT</name>